<evidence type="ECO:0000256" key="2">
    <source>
        <dbReference type="ARBA" id="ARBA00022516"/>
    </source>
</evidence>
<gene>
    <name evidence="7" type="ORF">MNBD_GAMMA11-466</name>
</gene>
<keyword evidence="4" id="KW-0443">Lipid metabolism</keyword>
<evidence type="ECO:0000256" key="5">
    <source>
        <dbReference type="ARBA" id="ARBA00023315"/>
    </source>
</evidence>
<evidence type="ECO:0000256" key="1">
    <source>
        <dbReference type="ARBA" id="ARBA00005189"/>
    </source>
</evidence>
<dbReference type="EMBL" id="UOFG01000126">
    <property type="protein sequence ID" value="VAW60509.1"/>
    <property type="molecule type" value="Genomic_DNA"/>
</dbReference>
<evidence type="ECO:0000256" key="3">
    <source>
        <dbReference type="ARBA" id="ARBA00022679"/>
    </source>
</evidence>
<dbReference type="SMART" id="SM00563">
    <property type="entry name" value="PlsC"/>
    <property type="match status" value="1"/>
</dbReference>
<name>A0A3B0XFX9_9ZZZZ</name>
<dbReference type="PANTHER" id="PTHR10434:SF64">
    <property type="entry name" value="1-ACYL-SN-GLYCEROL-3-PHOSPHATE ACYLTRANSFERASE-RELATED"/>
    <property type="match status" value="1"/>
</dbReference>
<protein>
    <submittedName>
        <fullName evidence="7">1-acyl-sn-glycerol-3-phosphate acyltransferase</fullName>
        <ecNumber evidence="7">2.3.1.51</ecNumber>
    </submittedName>
</protein>
<keyword evidence="5 7" id="KW-0012">Acyltransferase</keyword>
<keyword evidence="3 7" id="KW-0808">Transferase</keyword>
<dbReference type="GO" id="GO:0003841">
    <property type="term" value="F:1-acylglycerol-3-phosphate O-acyltransferase activity"/>
    <property type="evidence" value="ECO:0007669"/>
    <property type="project" value="UniProtKB-EC"/>
</dbReference>
<dbReference type="EC" id="2.3.1.51" evidence="7"/>
<keyword evidence="2" id="KW-0444">Lipid biosynthesis</keyword>
<dbReference type="AlphaFoldDB" id="A0A3B0XFX9"/>
<dbReference type="CDD" id="cd07989">
    <property type="entry name" value="LPLAT_AGPAT-like"/>
    <property type="match status" value="1"/>
</dbReference>
<dbReference type="SUPFAM" id="SSF69593">
    <property type="entry name" value="Glycerol-3-phosphate (1)-acyltransferase"/>
    <property type="match status" value="1"/>
</dbReference>
<dbReference type="InterPro" id="IPR002123">
    <property type="entry name" value="Plipid/glycerol_acylTrfase"/>
</dbReference>
<dbReference type="PANTHER" id="PTHR10434">
    <property type="entry name" value="1-ACYL-SN-GLYCEROL-3-PHOSPHATE ACYLTRANSFERASE"/>
    <property type="match status" value="1"/>
</dbReference>
<comment type="pathway">
    <text evidence="1">Lipid metabolism.</text>
</comment>
<proteinExistence type="predicted"/>
<organism evidence="7">
    <name type="scientific">hydrothermal vent metagenome</name>
    <dbReference type="NCBI Taxonomy" id="652676"/>
    <lineage>
        <taxon>unclassified sequences</taxon>
        <taxon>metagenomes</taxon>
        <taxon>ecological metagenomes</taxon>
    </lineage>
</organism>
<sequence length="249" mass="29077">MFYYTARLIRLSALWVDLILLSVLLYLLSLLPSSAHGHWYFRLFRVWCRSFVRALDVKLKLHQKNLHAIPQRYILIANHPSAFEDIGIPALFEVRSLAKIEVKDWWIVGKISSAAGNLYVKRESRESRNQASEALVEAIENGTNVALYPEGGCKGKRIFESFRYGAFDVSIKTGVPILPVFLHYESQDDFEWRDPHTLLDKMYHFLNTENSTANYYVFDAIDPACFAGKEEFTEYTWQLYKSWQEKYLE</sequence>
<evidence type="ECO:0000259" key="6">
    <source>
        <dbReference type="SMART" id="SM00563"/>
    </source>
</evidence>
<dbReference type="GO" id="GO:0006654">
    <property type="term" value="P:phosphatidic acid biosynthetic process"/>
    <property type="evidence" value="ECO:0007669"/>
    <property type="project" value="TreeGrafter"/>
</dbReference>
<evidence type="ECO:0000313" key="7">
    <source>
        <dbReference type="EMBL" id="VAW60509.1"/>
    </source>
</evidence>
<accession>A0A3B0XFX9</accession>
<evidence type="ECO:0000256" key="4">
    <source>
        <dbReference type="ARBA" id="ARBA00023098"/>
    </source>
</evidence>
<dbReference type="Pfam" id="PF01553">
    <property type="entry name" value="Acyltransferase"/>
    <property type="match status" value="1"/>
</dbReference>
<feature type="domain" description="Phospholipid/glycerol acyltransferase" evidence="6">
    <location>
        <begin position="73"/>
        <end position="185"/>
    </location>
</feature>
<reference evidence="7" key="1">
    <citation type="submission" date="2018-06" db="EMBL/GenBank/DDBJ databases">
        <authorList>
            <person name="Zhirakovskaya E."/>
        </authorList>
    </citation>
    <scope>NUCLEOTIDE SEQUENCE</scope>
</reference>